<dbReference type="AlphaFoldDB" id="A0A6F9DQ12"/>
<dbReference type="PANTHER" id="PTHR24416:SF349">
    <property type="entry name" value="TYROSINE-PROTEIN KINASE RYK"/>
    <property type="match status" value="1"/>
</dbReference>
<evidence type="ECO:0000256" key="5">
    <source>
        <dbReference type="ARBA" id="ARBA00022840"/>
    </source>
</evidence>
<feature type="domain" description="Ig-like" evidence="23">
    <location>
        <begin position="229"/>
        <end position="317"/>
    </location>
</feature>
<dbReference type="GO" id="GO:0007169">
    <property type="term" value="P:cell surface receptor protein tyrosine kinase signaling pathway"/>
    <property type="evidence" value="ECO:0007669"/>
    <property type="project" value="TreeGrafter"/>
</dbReference>
<dbReference type="SMART" id="SM00409">
    <property type="entry name" value="IG"/>
    <property type="match status" value="7"/>
</dbReference>
<dbReference type="Gene3D" id="1.10.510.10">
    <property type="entry name" value="Transferase(Phosphotransferase) domain 1"/>
    <property type="match status" value="1"/>
</dbReference>
<dbReference type="GO" id="GO:0010976">
    <property type="term" value="P:positive regulation of neuron projection development"/>
    <property type="evidence" value="ECO:0007669"/>
    <property type="project" value="TreeGrafter"/>
</dbReference>
<dbReference type="GO" id="GO:0046872">
    <property type="term" value="F:metal ion binding"/>
    <property type="evidence" value="ECO:0007669"/>
    <property type="project" value="UniProtKB-KW"/>
</dbReference>
<feature type="domain" description="Ig-like" evidence="23">
    <location>
        <begin position="53"/>
        <end position="117"/>
    </location>
</feature>
<sequence length="1100" mass="122929">MWCRFKKSRFSKMSSFFSVAALLLVTQTAFSKASLFTQQRSIIDAIESRKSILLCELTVANPDDYFVTWLYEGDEIVNNQRRFVEEGKLFIQKVNRSLDSGSFQCKATLKNDTSKFNLNFPVKLNIKWIEINNIVLKSPPSKSGIYPGVDVSLKCGIDGKPRPRNVTWLLNNAFIQANETVIISKSRLTLRNVKLQLLDGSYNCCAVYMNKLRCSTDLYHLNVIDVSKPVLVKRPPEKVFAAKGSVVQLDCVFTAQPKPKIIWTTEDSKQLTNKSKQGECRRRCIYPNGTLILRSFRAGQADRYICSAIQLDKTAVSVDTQVVLATISHFKLSEKTENLEIGRNFEYVCNDVESNPPNELTWMKDGKVIDPTGHVSQFDSMLVIDHAKQSDAGVYTCIRKNIAGSVMFNLTLKFPVPPVVGVLESKRCDEGQNVTWSCPIQSQPFPSVIWYKDEVKLTSSIRMILSKGDLTIVNVVKSDEGSYYCKAINFAAEGNSNKARLFVAENLKFFPPLEDVCIKSEGMSFVTCGVSGANSPNIIWRQIGGGEMPETVLNGSSLSLVFKNPTHSQSGEFECQVTEDESISVSLSKRIQINVVDLPVIIKSPHDETAYDGDTVKLPCTSADNSGQVVWKHGEHIYRYSSVQPFSQFKVMPNGTLELPHVTMSDAGMYTCSYQVCEFIVSASATLQVFPQKSDEITPTDNRTPSGGNTNQLIQTIALSVSGGIAYVLITVALIVYFRGRHRKKRSNKATAEEERMLNGSSRNGHLHSNHNDDDIMMENGIPMSVLSHLDPDIENLQYPSSNIEAVTVIGKGEFGEIFLSKAPGLFPHLEEDILVMVKTLDTQNENSDVMEAYRSEFNHEINALHKCNHDNVVKLLAISGKSSSYLKPDCLITEYLEWGILKLCLQASKQGTIPKFTKQNKMSICCQIACGLEHLAKHGLVHKDIATRNCVVSSQLLVKISMLGLSVEGFENEYVKHDGRLLPVRWMAPESISHYQFSSQSDVWSFAVTCWEIFNLGRFPYDHLTDEEYIKSSKQGEPAALPPLEGSKRFTSLITKCCQISPTNRPDIKQITKKLQTITGEGELPQTVQADVTNDREDE</sequence>
<keyword evidence="11" id="KW-0325">Glycoprotein</keyword>
<feature type="domain" description="Protein kinase" evidence="22">
    <location>
        <begin position="804"/>
        <end position="1079"/>
    </location>
</feature>
<dbReference type="CDD" id="cd00096">
    <property type="entry name" value="Ig"/>
    <property type="match status" value="2"/>
</dbReference>
<evidence type="ECO:0000256" key="13">
    <source>
        <dbReference type="ARBA" id="ARBA00034468"/>
    </source>
</evidence>
<keyword evidence="19" id="KW-0460">Magnesium</keyword>
<dbReference type="FunFam" id="1.10.510.10:FF:001425">
    <property type="entry name" value="Predicted protein"/>
    <property type="match status" value="1"/>
</dbReference>
<dbReference type="InterPro" id="IPR013783">
    <property type="entry name" value="Ig-like_fold"/>
</dbReference>
<dbReference type="InterPro" id="IPR007110">
    <property type="entry name" value="Ig-like_dom"/>
</dbReference>
<evidence type="ECO:0000256" key="16">
    <source>
        <dbReference type="ARBA" id="ARBA00034559"/>
    </source>
</evidence>
<evidence type="ECO:0000256" key="11">
    <source>
        <dbReference type="ARBA" id="ARBA00023180"/>
    </source>
</evidence>
<evidence type="ECO:0000256" key="8">
    <source>
        <dbReference type="ARBA" id="ARBA00023136"/>
    </source>
</evidence>
<feature type="binding site" evidence="18">
    <location>
        <position position="949"/>
    </location>
    <ligand>
        <name>ATP</name>
        <dbReference type="ChEBI" id="CHEBI:30616"/>
    </ligand>
</feature>
<dbReference type="EMBL" id="LR789409">
    <property type="protein sequence ID" value="CAB3265271.1"/>
    <property type="molecule type" value="mRNA"/>
</dbReference>
<evidence type="ECO:0000256" key="1">
    <source>
        <dbReference type="ARBA" id="ARBA00004167"/>
    </source>
</evidence>
<dbReference type="SUPFAM" id="SSF56112">
    <property type="entry name" value="Protein kinase-like (PK-like)"/>
    <property type="match status" value="1"/>
</dbReference>
<feature type="domain" description="Ig-like" evidence="23">
    <location>
        <begin position="320"/>
        <end position="413"/>
    </location>
</feature>
<feature type="active site" description="Proton acceptor" evidence="17">
    <location>
        <position position="945"/>
    </location>
</feature>
<dbReference type="Pfam" id="PF07679">
    <property type="entry name" value="I-set"/>
    <property type="match status" value="1"/>
</dbReference>
<dbReference type="InterPro" id="IPR003599">
    <property type="entry name" value="Ig_sub"/>
</dbReference>
<keyword evidence="6" id="KW-0524">Neurogenesis</keyword>
<evidence type="ECO:0000256" key="19">
    <source>
        <dbReference type="PIRSR" id="PIRSR000615-3"/>
    </source>
</evidence>
<dbReference type="PRINTS" id="PR00109">
    <property type="entry name" value="TYRKINASE"/>
</dbReference>
<feature type="domain" description="Ig-like" evidence="23">
    <location>
        <begin position="511"/>
        <end position="586"/>
    </location>
</feature>
<evidence type="ECO:0000256" key="6">
    <source>
        <dbReference type="ARBA" id="ARBA00022902"/>
    </source>
</evidence>
<evidence type="ECO:0000259" key="23">
    <source>
        <dbReference type="PROSITE" id="PS50835"/>
    </source>
</evidence>
<feature type="transmembrane region" description="Helical" evidence="21">
    <location>
        <begin position="713"/>
        <end position="738"/>
    </location>
</feature>
<keyword evidence="19" id="KW-0479">Metal-binding</keyword>
<comment type="subcellular location">
    <subcellularLocation>
        <location evidence="1">Membrane</location>
        <topology evidence="1">Single-pass membrane protein</topology>
    </subcellularLocation>
</comment>
<dbReference type="Gene3D" id="2.60.40.10">
    <property type="entry name" value="Immunoglobulins"/>
    <property type="match status" value="7"/>
</dbReference>
<feature type="domain" description="Ig-like" evidence="23">
    <location>
        <begin position="417"/>
        <end position="502"/>
    </location>
</feature>
<evidence type="ECO:0000256" key="17">
    <source>
        <dbReference type="PIRSR" id="PIRSR000615-1"/>
    </source>
</evidence>
<dbReference type="GO" id="GO:0051897">
    <property type="term" value="P:positive regulation of phosphatidylinositol 3-kinase/protein kinase B signal transduction"/>
    <property type="evidence" value="ECO:0007669"/>
    <property type="project" value="TreeGrafter"/>
</dbReference>
<organism evidence="24">
    <name type="scientific">Phallusia mammillata</name>
    <dbReference type="NCBI Taxonomy" id="59560"/>
    <lineage>
        <taxon>Eukaryota</taxon>
        <taxon>Metazoa</taxon>
        <taxon>Chordata</taxon>
        <taxon>Tunicata</taxon>
        <taxon>Ascidiacea</taxon>
        <taxon>Phlebobranchia</taxon>
        <taxon>Ascidiidae</taxon>
        <taxon>Phallusia</taxon>
    </lineage>
</organism>
<dbReference type="InterPro" id="IPR036179">
    <property type="entry name" value="Ig-like_dom_sf"/>
</dbReference>
<keyword evidence="9" id="KW-1015">Disulfide bond</keyword>
<feature type="region of interest" description="Disordered" evidence="20">
    <location>
        <begin position="746"/>
        <end position="770"/>
    </location>
</feature>
<evidence type="ECO:0000256" key="20">
    <source>
        <dbReference type="SAM" id="MobiDB-lite"/>
    </source>
</evidence>
<dbReference type="SMART" id="SM00408">
    <property type="entry name" value="IGc2"/>
    <property type="match status" value="7"/>
</dbReference>
<keyword evidence="3 21" id="KW-0812">Transmembrane</keyword>
<name>A0A6F9DQ12_9ASCI</name>
<dbReference type="GO" id="GO:0004714">
    <property type="term" value="F:transmembrane receptor protein tyrosine kinase activity"/>
    <property type="evidence" value="ECO:0007669"/>
    <property type="project" value="TreeGrafter"/>
</dbReference>
<dbReference type="PANTHER" id="PTHR24416">
    <property type="entry name" value="TYROSINE-PROTEIN KINASE RECEPTOR"/>
    <property type="match status" value="1"/>
</dbReference>
<keyword evidence="18" id="KW-0547">Nucleotide-binding</keyword>
<evidence type="ECO:0000256" key="3">
    <source>
        <dbReference type="ARBA" id="ARBA00022692"/>
    </source>
</evidence>
<dbReference type="PIRSF" id="PIRSF000615">
    <property type="entry name" value="TyrPK_CSF1-R"/>
    <property type="match status" value="1"/>
</dbReference>
<comment type="function">
    <text evidence="13">Acts as a calcium-dependent, homophilic cell adhesion molecule that regulates neural recognition during the development of the nervous system. Component of the repulsive Plexin signaling response to regulate motor axon guidance at the embryonic stage. Also component of a receptor complex that is required in the adult visual system to innervate the lamina layer; specific targeting of R1-R6 axons.</text>
</comment>
<accession>A0A6F9DQ12</accession>
<evidence type="ECO:0000256" key="21">
    <source>
        <dbReference type="SAM" id="Phobius"/>
    </source>
</evidence>
<dbReference type="InterPro" id="IPR001245">
    <property type="entry name" value="Ser-Thr/Tyr_kinase_cat_dom"/>
</dbReference>
<keyword evidence="2" id="KW-0597">Phosphoprotein</keyword>
<dbReference type="GO" id="GO:0005524">
    <property type="term" value="F:ATP binding"/>
    <property type="evidence" value="ECO:0007669"/>
    <property type="project" value="UniProtKB-KW"/>
</dbReference>
<feature type="domain" description="Ig-like" evidence="23">
    <location>
        <begin position="599"/>
        <end position="688"/>
    </location>
</feature>
<dbReference type="InterPro" id="IPR013098">
    <property type="entry name" value="Ig_I-set"/>
</dbReference>
<evidence type="ECO:0000256" key="7">
    <source>
        <dbReference type="ARBA" id="ARBA00022989"/>
    </source>
</evidence>
<dbReference type="Pfam" id="PF13927">
    <property type="entry name" value="Ig_3"/>
    <property type="match status" value="4"/>
</dbReference>
<protein>
    <recommendedName>
        <fullName evidence="15">Tyrosine-protein kinase-like otk</fullName>
    </recommendedName>
    <alternativeName>
        <fullName evidence="16">Tyrosine-protein kinase-like 7 homolog</fullName>
    </alternativeName>
</protein>
<evidence type="ECO:0000313" key="24">
    <source>
        <dbReference type="EMBL" id="CAB3265271.1"/>
    </source>
</evidence>
<evidence type="ECO:0000256" key="14">
    <source>
        <dbReference type="ARBA" id="ARBA00034516"/>
    </source>
</evidence>
<dbReference type="InterPro" id="IPR011009">
    <property type="entry name" value="Kinase-like_dom_sf"/>
</dbReference>
<evidence type="ECO:0000256" key="2">
    <source>
        <dbReference type="ARBA" id="ARBA00022553"/>
    </source>
</evidence>
<keyword evidence="12" id="KW-0393">Immunoglobulin domain</keyword>
<dbReference type="InterPro" id="IPR003598">
    <property type="entry name" value="Ig_sub2"/>
</dbReference>
<evidence type="ECO:0000256" key="18">
    <source>
        <dbReference type="PIRSR" id="PIRSR000615-2"/>
    </source>
</evidence>
<keyword evidence="24" id="KW-0808">Transferase</keyword>
<dbReference type="PROSITE" id="PS50011">
    <property type="entry name" value="PROTEIN_KINASE_DOM"/>
    <property type="match status" value="1"/>
</dbReference>
<keyword evidence="4" id="KW-0732">Signal</keyword>
<dbReference type="InterPro" id="IPR050122">
    <property type="entry name" value="RTK"/>
</dbReference>
<dbReference type="GO" id="GO:0007399">
    <property type="term" value="P:nervous system development"/>
    <property type="evidence" value="ECO:0007669"/>
    <property type="project" value="UniProtKB-KW"/>
</dbReference>
<evidence type="ECO:0000256" key="4">
    <source>
        <dbReference type="ARBA" id="ARBA00022729"/>
    </source>
</evidence>
<evidence type="ECO:0000256" key="9">
    <source>
        <dbReference type="ARBA" id="ARBA00023157"/>
    </source>
</evidence>
<keyword evidence="5 18" id="KW-0067">ATP-binding</keyword>
<comment type="subunit">
    <text evidence="14">Interacts with plexA; component of a receptor complex that mediates the repulsive signaling in response to Semaphorin ligands.</text>
</comment>
<dbReference type="InterPro" id="IPR000719">
    <property type="entry name" value="Prot_kinase_dom"/>
</dbReference>
<dbReference type="PROSITE" id="PS50835">
    <property type="entry name" value="IG_LIKE"/>
    <property type="match status" value="7"/>
</dbReference>
<keyword evidence="7 21" id="KW-1133">Transmembrane helix</keyword>
<keyword evidence="8 21" id="KW-0472">Membrane</keyword>
<keyword evidence="24" id="KW-0418">Kinase</keyword>
<evidence type="ECO:0000256" key="10">
    <source>
        <dbReference type="ARBA" id="ARBA00023170"/>
    </source>
</evidence>
<dbReference type="SUPFAM" id="SSF48726">
    <property type="entry name" value="Immunoglobulin"/>
    <property type="match status" value="6"/>
</dbReference>
<dbReference type="InterPro" id="IPR008266">
    <property type="entry name" value="Tyr_kinase_AS"/>
</dbReference>
<dbReference type="GO" id="GO:0005886">
    <property type="term" value="C:plasma membrane"/>
    <property type="evidence" value="ECO:0007669"/>
    <property type="project" value="TreeGrafter"/>
</dbReference>
<keyword evidence="10" id="KW-0675">Receptor</keyword>
<dbReference type="Pfam" id="PF07714">
    <property type="entry name" value="PK_Tyr_Ser-Thr"/>
    <property type="match status" value="1"/>
</dbReference>
<proteinExistence type="evidence at transcript level"/>
<dbReference type="PROSITE" id="PS00109">
    <property type="entry name" value="PROTEIN_KINASE_TYR"/>
    <property type="match status" value="1"/>
</dbReference>
<gene>
    <name evidence="24" type="primary">Ptk7</name>
</gene>
<reference evidence="24" key="1">
    <citation type="submission" date="2020-04" db="EMBL/GenBank/DDBJ databases">
        <authorList>
            <person name="Neveu A P."/>
        </authorList>
    </citation>
    <scope>NUCLEOTIDE SEQUENCE</scope>
    <source>
        <tissue evidence="24">Whole embryo</tissue>
    </source>
</reference>
<dbReference type="GO" id="GO:0043235">
    <property type="term" value="C:receptor complex"/>
    <property type="evidence" value="ECO:0007669"/>
    <property type="project" value="TreeGrafter"/>
</dbReference>
<evidence type="ECO:0000256" key="12">
    <source>
        <dbReference type="ARBA" id="ARBA00023319"/>
    </source>
</evidence>
<feature type="binding site" evidence="19">
    <location>
        <position position="950"/>
    </location>
    <ligand>
        <name>Mg(2+)</name>
        <dbReference type="ChEBI" id="CHEBI:18420"/>
    </ligand>
</feature>
<evidence type="ECO:0000259" key="22">
    <source>
        <dbReference type="PROSITE" id="PS50011"/>
    </source>
</evidence>
<feature type="domain" description="Ig-like" evidence="23">
    <location>
        <begin position="121"/>
        <end position="204"/>
    </location>
</feature>
<evidence type="ECO:0000256" key="15">
    <source>
        <dbReference type="ARBA" id="ARBA00034533"/>
    </source>
</evidence>